<dbReference type="AlphaFoldDB" id="A0A923MLF2"/>
<name>A0A923MLF2_9FIRM</name>
<dbReference type="RefSeq" id="WP_187016228.1">
    <property type="nucleotide sequence ID" value="NZ_JACOQI010000030.1"/>
</dbReference>
<protein>
    <submittedName>
        <fullName evidence="1">Uncharacterized protein</fullName>
    </submittedName>
</protein>
<accession>A0A923MLF2</accession>
<proteinExistence type="predicted"/>
<gene>
    <name evidence="1" type="ORF">H8Z83_17475</name>
</gene>
<comment type="caution">
    <text evidence="1">The sequence shown here is derived from an EMBL/GenBank/DDBJ whole genome shotgun (WGS) entry which is preliminary data.</text>
</comment>
<sequence length="331" mass="37810">MSYPKPLSEKSLKRLYTQARLSTEACDFLHSLFAACANLYGAIALRDVWSVYQELKSEAPRIRRQDLVAFSAIVRREVQPYQVYEIEELYTEEPHNDLDRHIVSKELIGTGYGKMLSFYALMEGLGNHPYCVPDNFLSYAAPSASAVEKSLADFIGNLESTAEECAPRQRKAYPNENRGKKLRAFSFLNLSERFNLEYYKKVPATYSALLEKYSGTEAEKIMRFHRRAENIGYLHSTDIIQNVLIELCEVGVRLTEKQQDTLMRLIVQYHNGSRLWCLRGWKPNELADMHGNSGVPSISFGPGLQQAFADGIMDKGDLVRKIQELGWKVME</sequence>
<evidence type="ECO:0000313" key="1">
    <source>
        <dbReference type="EMBL" id="MBC5772081.1"/>
    </source>
</evidence>
<organism evidence="1 2">
    <name type="scientific">Dysosmobacter segnis</name>
    <dbReference type="NCBI Taxonomy" id="2763042"/>
    <lineage>
        <taxon>Bacteria</taxon>
        <taxon>Bacillati</taxon>
        <taxon>Bacillota</taxon>
        <taxon>Clostridia</taxon>
        <taxon>Eubacteriales</taxon>
        <taxon>Oscillospiraceae</taxon>
        <taxon>Dysosmobacter</taxon>
    </lineage>
</organism>
<dbReference type="Proteomes" id="UP000620327">
    <property type="component" value="Unassembled WGS sequence"/>
</dbReference>
<evidence type="ECO:0000313" key="2">
    <source>
        <dbReference type="Proteomes" id="UP000620327"/>
    </source>
</evidence>
<dbReference type="EMBL" id="JACOQI010000030">
    <property type="protein sequence ID" value="MBC5772081.1"/>
    <property type="molecule type" value="Genomic_DNA"/>
</dbReference>
<keyword evidence="2" id="KW-1185">Reference proteome</keyword>
<reference evidence="1" key="1">
    <citation type="submission" date="2020-08" db="EMBL/GenBank/DDBJ databases">
        <title>Genome public.</title>
        <authorList>
            <person name="Liu C."/>
            <person name="Sun Q."/>
        </authorList>
    </citation>
    <scope>NUCLEOTIDE SEQUENCE</scope>
    <source>
        <strain evidence="1">BX15</strain>
    </source>
</reference>